<evidence type="ECO:0000313" key="3">
    <source>
        <dbReference type="Proteomes" id="UP001597045"/>
    </source>
</evidence>
<dbReference type="PANTHER" id="PTHR44846:SF17">
    <property type="entry name" value="GNTR-FAMILY TRANSCRIPTIONAL REGULATOR"/>
    <property type="match status" value="1"/>
</dbReference>
<dbReference type="SMART" id="SM00866">
    <property type="entry name" value="UTRA"/>
    <property type="match status" value="1"/>
</dbReference>
<keyword evidence="3" id="KW-1185">Reference proteome</keyword>
<accession>A0ABW3MN08</accession>
<sequence>AAVESAGLAQNSVVRALDVRADAVVAERLDLEGSTPLVYLERLRLAGTEPLALDRVWLPASIARPLLAVDFSHTSLYGELRARTGVSLDHGTEQIRAVLPTPAERRQLRCDADAAAFSIGRLGHASGVPVEWRHTLVRGDRFALAAEFSGRTGYQLVGTHKP</sequence>
<dbReference type="SUPFAM" id="SSF64288">
    <property type="entry name" value="Chorismate lyase-like"/>
    <property type="match status" value="1"/>
</dbReference>
<name>A0ABW3MN08_9PSEU</name>
<dbReference type="InterPro" id="IPR011663">
    <property type="entry name" value="UTRA"/>
</dbReference>
<reference evidence="3" key="1">
    <citation type="journal article" date="2019" name="Int. J. Syst. Evol. Microbiol.">
        <title>The Global Catalogue of Microorganisms (GCM) 10K type strain sequencing project: providing services to taxonomists for standard genome sequencing and annotation.</title>
        <authorList>
            <consortium name="The Broad Institute Genomics Platform"/>
            <consortium name="The Broad Institute Genome Sequencing Center for Infectious Disease"/>
            <person name="Wu L."/>
            <person name="Ma J."/>
        </authorList>
    </citation>
    <scope>NUCLEOTIDE SEQUENCE [LARGE SCALE GENOMIC DNA]</scope>
    <source>
        <strain evidence="3">JCM 31486</strain>
    </source>
</reference>
<evidence type="ECO:0000313" key="2">
    <source>
        <dbReference type="EMBL" id="MFD1050824.1"/>
    </source>
</evidence>
<evidence type="ECO:0000259" key="1">
    <source>
        <dbReference type="SMART" id="SM00866"/>
    </source>
</evidence>
<feature type="domain" description="UbiC transcription regulator-associated" evidence="1">
    <location>
        <begin position="5"/>
        <end position="143"/>
    </location>
</feature>
<dbReference type="Pfam" id="PF07702">
    <property type="entry name" value="UTRA"/>
    <property type="match status" value="1"/>
</dbReference>
<comment type="caution">
    <text evidence="2">The sequence shown here is derived from an EMBL/GenBank/DDBJ whole genome shotgun (WGS) entry which is preliminary data.</text>
</comment>
<organism evidence="2 3">
    <name type="scientific">Kibdelosporangium lantanae</name>
    <dbReference type="NCBI Taxonomy" id="1497396"/>
    <lineage>
        <taxon>Bacteria</taxon>
        <taxon>Bacillati</taxon>
        <taxon>Actinomycetota</taxon>
        <taxon>Actinomycetes</taxon>
        <taxon>Pseudonocardiales</taxon>
        <taxon>Pseudonocardiaceae</taxon>
        <taxon>Kibdelosporangium</taxon>
    </lineage>
</organism>
<dbReference type="PANTHER" id="PTHR44846">
    <property type="entry name" value="MANNOSYL-D-GLYCERATE TRANSPORT/METABOLISM SYSTEM REPRESSOR MNGR-RELATED"/>
    <property type="match status" value="1"/>
</dbReference>
<dbReference type="EMBL" id="JBHTIS010003118">
    <property type="protein sequence ID" value="MFD1050824.1"/>
    <property type="molecule type" value="Genomic_DNA"/>
</dbReference>
<proteinExistence type="predicted"/>
<gene>
    <name evidence="2" type="ORF">ACFQ1S_37465</name>
</gene>
<dbReference type="InterPro" id="IPR028978">
    <property type="entry name" value="Chorismate_lyase_/UTRA_dom_sf"/>
</dbReference>
<dbReference type="Proteomes" id="UP001597045">
    <property type="component" value="Unassembled WGS sequence"/>
</dbReference>
<dbReference type="Gene3D" id="3.40.1410.10">
    <property type="entry name" value="Chorismate lyase-like"/>
    <property type="match status" value="1"/>
</dbReference>
<feature type="non-terminal residue" evidence="2">
    <location>
        <position position="1"/>
    </location>
</feature>
<protein>
    <submittedName>
        <fullName evidence="2">GntR family transcriptional regulator</fullName>
    </submittedName>
</protein>
<dbReference type="InterPro" id="IPR050679">
    <property type="entry name" value="Bact_HTH_transcr_reg"/>
</dbReference>